<dbReference type="InterPro" id="IPR052342">
    <property type="entry name" value="MCH/BMMD"/>
</dbReference>
<comment type="caution">
    <text evidence="2">The sequence shown here is derived from an EMBL/GenBank/DDBJ whole genome shotgun (WGS) entry which is preliminary data.</text>
</comment>
<proteinExistence type="predicted"/>
<feature type="domain" description="MaoC-like" evidence="1">
    <location>
        <begin position="18"/>
        <end position="123"/>
    </location>
</feature>
<dbReference type="EMBL" id="VLLF01000006">
    <property type="protein sequence ID" value="TWI86126.1"/>
    <property type="molecule type" value="Genomic_DNA"/>
</dbReference>
<evidence type="ECO:0000259" key="1">
    <source>
        <dbReference type="Pfam" id="PF01575"/>
    </source>
</evidence>
<dbReference type="InterPro" id="IPR002539">
    <property type="entry name" value="MaoC-like_dom"/>
</dbReference>
<dbReference type="OrthoDB" id="9797938at2"/>
<dbReference type="RefSeq" id="WP_145344337.1">
    <property type="nucleotide sequence ID" value="NZ_SMLY01000074.1"/>
</dbReference>
<sequence>MSLFFDDVEIGDELVLGSFTFSTEEIIQFATQYDPQPFHLSEAEAAKTHFKRLCASGWHTAAIYMKLLVSKNQQLIEERRASGEPVAEFGPSPGFDGLKWLKPVYAGDTITYKRIVTGKTESRSRPRWGLIHAENHGQNQKGEAVFFFKSTVFVERANRSEATTGHLGG</sequence>
<dbReference type="PANTHER" id="PTHR43664:SF1">
    <property type="entry name" value="BETA-METHYLMALYL-COA DEHYDRATASE"/>
    <property type="match status" value="1"/>
</dbReference>
<dbReference type="AlphaFoldDB" id="A0A562SZ90"/>
<dbReference type="PANTHER" id="PTHR43664">
    <property type="entry name" value="MONOAMINE OXIDASE-RELATED"/>
    <property type="match status" value="1"/>
</dbReference>
<keyword evidence="3" id="KW-1185">Reference proteome</keyword>
<evidence type="ECO:0000313" key="2">
    <source>
        <dbReference type="EMBL" id="TWI86126.1"/>
    </source>
</evidence>
<name>A0A562SZ90_9HYPH</name>
<dbReference type="Gene3D" id="3.10.129.10">
    <property type="entry name" value="Hotdog Thioesterase"/>
    <property type="match status" value="1"/>
</dbReference>
<reference evidence="2 3" key="1">
    <citation type="submission" date="2019-07" db="EMBL/GenBank/DDBJ databases">
        <title>Genomic Encyclopedia of Archaeal and Bacterial Type Strains, Phase II (KMG-II): from individual species to whole genera.</title>
        <authorList>
            <person name="Goeker M."/>
        </authorList>
    </citation>
    <scope>NUCLEOTIDE SEQUENCE [LARGE SCALE GENOMIC DNA]</scope>
    <source>
        <strain evidence="2 3">ATCC BAA-252</strain>
    </source>
</reference>
<dbReference type="InterPro" id="IPR029069">
    <property type="entry name" value="HotDog_dom_sf"/>
</dbReference>
<gene>
    <name evidence="2" type="ORF">JM93_02834</name>
</gene>
<accession>A0A562SZ90</accession>
<dbReference type="Proteomes" id="UP000320593">
    <property type="component" value="Unassembled WGS sequence"/>
</dbReference>
<dbReference type="Pfam" id="PF01575">
    <property type="entry name" value="MaoC_dehydratas"/>
    <property type="match status" value="1"/>
</dbReference>
<evidence type="ECO:0000313" key="3">
    <source>
        <dbReference type="Proteomes" id="UP000320593"/>
    </source>
</evidence>
<organism evidence="2 3">
    <name type="scientific">Roseibium hamelinense</name>
    <dbReference type="NCBI Taxonomy" id="150831"/>
    <lineage>
        <taxon>Bacteria</taxon>
        <taxon>Pseudomonadati</taxon>
        <taxon>Pseudomonadota</taxon>
        <taxon>Alphaproteobacteria</taxon>
        <taxon>Hyphomicrobiales</taxon>
        <taxon>Stappiaceae</taxon>
        <taxon>Roseibium</taxon>
    </lineage>
</organism>
<dbReference type="CDD" id="cd03454">
    <property type="entry name" value="YdeM"/>
    <property type="match status" value="1"/>
</dbReference>
<dbReference type="SUPFAM" id="SSF54637">
    <property type="entry name" value="Thioesterase/thiol ester dehydrase-isomerase"/>
    <property type="match status" value="1"/>
</dbReference>
<protein>
    <submittedName>
        <fullName evidence="2">Acyl dehydratase</fullName>
    </submittedName>
</protein>